<accession>A0A5E6X6D3</accession>
<dbReference type="SUPFAM" id="SSF54427">
    <property type="entry name" value="NTF2-like"/>
    <property type="match status" value="1"/>
</dbReference>
<dbReference type="GO" id="GO:0030638">
    <property type="term" value="P:polyketide metabolic process"/>
    <property type="evidence" value="ECO:0007669"/>
    <property type="project" value="InterPro"/>
</dbReference>
<organism evidence="1 2">
    <name type="scientific">Pseudomonas fluorescens</name>
    <dbReference type="NCBI Taxonomy" id="294"/>
    <lineage>
        <taxon>Bacteria</taxon>
        <taxon>Pseudomonadati</taxon>
        <taxon>Pseudomonadota</taxon>
        <taxon>Gammaproteobacteria</taxon>
        <taxon>Pseudomonadales</taxon>
        <taxon>Pseudomonadaceae</taxon>
        <taxon>Pseudomonas</taxon>
    </lineage>
</organism>
<evidence type="ECO:0000313" key="2">
    <source>
        <dbReference type="Proteomes" id="UP000344274"/>
    </source>
</evidence>
<dbReference type="Pfam" id="PF07366">
    <property type="entry name" value="SnoaL"/>
    <property type="match status" value="1"/>
</dbReference>
<dbReference type="AlphaFoldDB" id="A0A5E6X6D3"/>
<dbReference type="Gene3D" id="3.10.450.50">
    <property type="match status" value="1"/>
</dbReference>
<reference evidence="1 2" key="1">
    <citation type="submission" date="2019-09" db="EMBL/GenBank/DDBJ databases">
        <authorList>
            <person name="Chandra G."/>
            <person name="Truman W A."/>
        </authorList>
    </citation>
    <scope>NUCLEOTIDE SEQUENCE [LARGE SCALE GENOMIC DNA]</scope>
    <source>
        <strain evidence="1">PS673</strain>
    </source>
</reference>
<protein>
    <recommendedName>
        <fullName evidence="3">Polyketide cyclase</fullName>
    </recommendedName>
</protein>
<proteinExistence type="predicted"/>
<dbReference type="RefSeq" id="WP_150814795.1">
    <property type="nucleotide sequence ID" value="NZ_CABVHB010000086.1"/>
</dbReference>
<gene>
    <name evidence="1" type="ORF">PS673_05570</name>
</gene>
<dbReference type="EMBL" id="CABVHB010000086">
    <property type="protein sequence ID" value="VVN43752.1"/>
    <property type="molecule type" value="Genomic_DNA"/>
</dbReference>
<dbReference type="Proteomes" id="UP000344274">
    <property type="component" value="Unassembled WGS sequence"/>
</dbReference>
<dbReference type="InterPro" id="IPR032710">
    <property type="entry name" value="NTF2-like_dom_sf"/>
</dbReference>
<evidence type="ECO:0000313" key="1">
    <source>
        <dbReference type="EMBL" id="VVN43752.1"/>
    </source>
</evidence>
<dbReference type="InterPro" id="IPR009959">
    <property type="entry name" value="Cyclase_SnoaL-like"/>
</dbReference>
<sequence>MSAKNLETVKNYFKYCVDGKDAERVSEYFDIDVIVHRPDCDAPIHGLENFKRALSTNVLDRYQAINTTFSKEVVTDDVVVVALTHFATGSNTWHGFNVEGKSLTWTALTYFRFNGEGKVVEEIVERNELFMAKQLGIINYD</sequence>
<evidence type="ECO:0008006" key="3">
    <source>
        <dbReference type="Google" id="ProtNLM"/>
    </source>
</evidence>
<name>A0A5E6X6D3_PSEFL</name>